<evidence type="ECO:0000256" key="4">
    <source>
        <dbReference type="ARBA" id="ARBA00022692"/>
    </source>
</evidence>
<evidence type="ECO:0000259" key="9">
    <source>
        <dbReference type="Pfam" id="PF13967"/>
    </source>
</evidence>
<evidence type="ECO:0000313" key="11">
    <source>
        <dbReference type="EMBL" id="CDP36376.1"/>
    </source>
</evidence>
<keyword evidence="3" id="KW-0813">Transport</keyword>
<keyword evidence="4 7" id="KW-0812">Transmembrane</keyword>
<feature type="transmembrane region" description="Helical" evidence="7">
    <location>
        <begin position="719"/>
        <end position="737"/>
    </location>
</feature>
<keyword evidence="5 7" id="KW-1133">Transmembrane helix</keyword>
<comment type="subcellular location">
    <subcellularLocation>
        <location evidence="1">Membrane</location>
        <topology evidence="1">Multi-pass membrane protein</topology>
    </subcellularLocation>
</comment>
<accession>A0A060TAZ9</accession>
<dbReference type="InterPro" id="IPR032880">
    <property type="entry name" value="CSC1/OSCA1-like_N"/>
</dbReference>
<feature type="transmembrane region" description="Helical" evidence="7">
    <location>
        <begin position="538"/>
        <end position="562"/>
    </location>
</feature>
<dbReference type="Pfam" id="PF13967">
    <property type="entry name" value="RSN1_TM"/>
    <property type="match status" value="1"/>
</dbReference>
<name>A0A060TAZ9_BLAAD</name>
<feature type="transmembrane region" description="Helical" evidence="7">
    <location>
        <begin position="445"/>
        <end position="469"/>
    </location>
</feature>
<evidence type="ECO:0000256" key="1">
    <source>
        <dbReference type="ARBA" id="ARBA00004141"/>
    </source>
</evidence>
<gene>
    <name evidence="11" type="ORF">GNLVRS02_ARAD1B11550g</name>
</gene>
<dbReference type="PANTHER" id="PTHR13018:SF5">
    <property type="entry name" value="RE44586P"/>
    <property type="match status" value="1"/>
</dbReference>
<dbReference type="PANTHER" id="PTHR13018">
    <property type="entry name" value="PROBABLE MEMBRANE PROTEIN DUF221-RELATED"/>
    <property type="match status" value="1"/>
</dbReference>
<feature type="transmembrane region" description="Helical" evidence="7">
    <location>
        <begin position="641"/>
        <end position="672"/>
    </location>
</feature>
<feature type="transmembrane region" description="Helical" evidence="7">
    <location>
        <begin position="186"/>
        <end position="207"/>
    </location>
</feature>
<feature type="domain" description="CSC1/OSCA1-like cytosolic" evidence="10">
    <location>
        <begin position="229"/>
        <end position="432"/>
    </location>
</feature>
<evidence type="ECO:0000256" key="7">
    <source>
        <dbReference type="SAM" id="Phobius"/>
    </source>
</evidence>
<keyword evidence="6 7" id="KW-0472">Membrane</keyword>
<feature type="transmembrane region" description="Helical" evidence="7">
    <location>
        <begin position="693"/>
        <end position="713"/>
    </location>
</feature>
<organism evidence="11">
    <name type="scientific">Blastobotrys adeninivorans</name>
    <name type="common">Yeast</name>
    <name type="synonym">Arxula adeninivorans</name>
    <dbReference type="NCBI Taxonomy" id="409370"/>
    <lineage>
        <taxon>Eukaryota</taxon>
        <taxon>Fungi</taxon>
        <taxon>Dikarya</taxon>
        <taxon>Ascomycota</taxon>
        <taxon>Saccharomycotina</taxon>
        <taxon>Dipodascomycetes</taxon>
        <taxon>Dipodascales</taxon>
        <taxon>Trichomonascaceae</taxon>
        <taxon>Blastobotrys</taxon>
    </lineage>
</organism>
<evidence type="ECO:0000256" key="6">
    <source>
        <dbReference type="ARBA" id="ARBA00023136"/>
    </source>
</evidence>
<evidence type="ECO:0000256" key="5">
    <source>
        <dbReference type="ARBA" id="ARBA00022989"/>
    </source>
</evidence>
<reference evidence="11" key="1">
    <citation type="submission" date="2014-02" db="EMBL/GenBank/DDBJ databases">
        <authorList>
            <person name="Genoscope - CEA"/>
        </authorList>
    </citation>
    <scope>NUCLEOTIDE SEQUENCE</scope>
    <source>
        <strain evidence="11">LS3</strain>
    </source>
</reference>
<reference evidence="11" key="2">
    <citation type="submission" date="2014-06" db="EMBL/GenBank/DDBJ databases">
        <title>The complete genome of Blastobotrys (Arxula) adeninivorans LS3 - a yeast of biotechnological interest.</title>
        <authorList>
            <person name="Kunze G."/>
            <person name="Gaillardin C."/>
            <person name="Czernicka M."/>
            <person name="Durrens P."/>
            <person name="Martin T."/>
            <person name="Boer E."/>
            <person name="Gabaldon T."/>
            <person name="Cruz J."/>
            <person name="Talla E."/>
            <person name="Marck C."/>
            <person name="Goffeau A."/>
            <person name="Barbe V."/>
            <person name="Baret P."/>
            <person name="Baronian K."/>
            <person name="Beier S."/>
            <person name="Bleykasten C."/>
            <person name="Bode R."/>
            <person name="Casaregola S."/>
            <person name="Despons L."/>
            <person name="Fairhead C."/>
            <person name="Giersberg M."/>
            <person name="Gierski P."/>
            <person name="Hahnel U."/>
            <person name="Hartmann A."/>
            <person name="Jankowska D."/>
            <person name="Jubin C."/>
            <person name="Jung P."/>
            <person name="Lafontaine I."/>
            <person name="Leh-Louis V."/>
            <person name="Lemaire M."/>
            <person name="Marcet-Houben M."/>
            <person name="Mascher M."/>
            <person name="Morel G."/>
            <person name="Richard G.-F."/>
            <person name="Riechen J."/>
            <person name="Sacerdot C."/>
            <person name="Sarkar A."/>
            <person name="Savel G."/>
            <person name="Schacherer J."/>
            <person name="Sherman D."/>
            <person name="Straub M.-L."/>
            <person name="Stein N."/>
            <person name="Thierry A."/>
            <person name="Trautwein-Schult A."/>
            <person name="Westhof E."/>
            <person name="Worch S."/>
            <person name="Dujon B."/>
            <person name="Souciet J.-L."/>
            <person name="Wincker P."/>
            <person name="Scholz U."/>
            <person name="Neuveglise N."/>
        </authorList>
    </citation>
    <scope>NUCLEOTIDE SEQUENCE</scope>
    <source>
        <strain evidence="11">LS3</strain>
    </source>
</reference>
<feature type="domain" description="CSC1/OSCA1-like N-terminal transmembrane" evidence="9">
    <location>
        <begin position="46"/>
        <end position="208"/>
    </location>
</feature>
<evidence type="ECO:0000259" key="10">
    <source>
        <dbReference type="Pfam" id="PF14703"/>
    </source>
</evidence>
<evidence type="ECO:0000256" key="2">
    <source>
        <dbReference type="ARBA" id="ARBA00007779"/>
    </source>
</evidence>
<dbReference type="AlphaFoldDB" id="A0A060TAZ9"/>
<dbReference type="InterPro" id="IPR045122">
    <property type="entry name" value="Csc1-like"/>
</dbReference>
<feature type="transmembrane region" description="Helical" evidence="7">
    <location>
        <begin position="490"/>
        <end position="518"/>
    </location>
</feature>
<dbReference type="InterPro" id="IPR027815">
    <property type="entry name" value="CSC1/OSCA1-like_cyt"/>
</dbReference>
<sequence>MSLSYLSRESLVYTCERQYSKLPLTPRPAMDEDKPYDPVSPQARVLGTQIIIAVTLGSSALLSFCALRFKFPKVYAARRTRRKDLPPLSNSFFGWMLSLYRISEDQVLEHAGLDAFVFLGFFKTTIKFLTTCFLFAITIINPIRLHYTGKFDQDEDELAMKVVQVVRRALYDGDEDENHEPDEYKAYLWIYVVFTYLFTVLAAYFLIQQTIKVVRVRQKYLGGQNSITDRTIRLGGIPPELRTEEALKDHVESLGIGSVRAVHLCRNWRKVDELFDQRRKVITKLERAWCQYLGQTWDGDEMVSEDGSARLPVAQDSRISLPSLLDERERSGSINLGPSQRVFSRPTERTGFLGLFGPKVDVIDRYSHQLEIIDDKITELRREDDFNATGTAFVTLESVASAQMASQALLDPRPYKLIAETAPAPHDVIWRNLYLTTRQRLVRTYVVTLIISIMSVAMVVPIWYLAPFLQIKAIRKIWPALGRLLDNSPWLMTFVTGILPPLIFTLLNFATPYLYVYLSGRQGFISYGDVELSVISKNFFYIFVNLFLVFTFAGAASSYQTYLKDTTMIAYKLAQTLRQFSSFYVDLIILQGIGMFPFRLVQVGNVARFPLTVWSCQSPRDYQELYKPPIFNYGIHLPQPILIFIIIMLYSVISTKILVFGILYFVFGYFTYKYQLMYSMVHPQHSTGRAWPIIFRRVCLGLVLFHLGMGGILALQGAYFPATILAPLPIATFAYWYNFEKNYRPLLDYIALRAIETVGSDSQSPQYRDEEVEEDDTTLPLQRSVRRMQSRTLDEIRERHLDYVNPNLTKALDGPWIGVEGDEVILANSEGTRRKRICYEEWE</sequence>
<comment type="similarity">
    <text evidence="2">Belongs to the CSC1 (TC 1.A.17) family.</text>
</comment>
<proteinExistence type="inferred from homology"/>
<evidence type="ECO:0000256" key="3">
    <source>
        <dbReference type="ARBA" id="ARBA00022448"/>
    </source>
</evidence>
<dbReference type="InterPro" id="IPR003864">
    <property type="entry name" value="CSC1/OSCA1-like_7TM"/>
</dbReference>
<dbReference type="EMBL" id="HG937692">
    <property type="protein sequence ID" value="CDP36376.1"/>
    <property type="molecule type" value="Genomic_DNA"/>
</dbReference>
<evidence type="ECO:0000259" key="8">
    <source>
        <dbReference type="Pfam" id="PF02714"/>
    </source>
</evidence>
<dbReference type="PhylomeDB" id="A0A060TAZ9"/>
<dbReference type="GO" id="GO:0005227">
    <property type="term" value="F:calcium-activated cation channel activity"/>
    <property type="evidence" value="ECO:0007669"/>
    <property type="project" value="InterPro"/>
</dbReference>
<dbReference type="Pfam" id="PF14703">
    <property type="entry name" value="PHM7_cyt"/>
    <property type="match status" value="1"/>
</dbReference>
<dbReference type="Pfam" id="PF02714">
    <property type="entry name" value="RSN1_7TM"/>
    <property type="match status" value="1"/>
</dbReference>
<dbReference type="GO" id="GO:0005886">
    <property type="term" value="C:plasma membrane"/>
    <property type="evidence" value="ECO:0007669"/>
    <property type="project" value="TreeGrafter"/>
</dbReference>
<feature type="transmembrane region" description="Helical" evidence="7">
    <location>
        <begin position="115"/>
        <end position="140"/>
    </location>
</feature>
<feature type="domain" description="CSC1/OSCA1-like 7TM region" evidence="8">
    <location>
        <begin position="443"/>
        <end position="712"/>
    </location>
</feature>
<feature type="transmembrane region" description="Helical" evidence="7">
    <location>
        <begin position="46"/>
        <end position="67"/>
    </location>
</feature>
<protein>
    <submittedName>
        <fullName evidence="11">ARAD1B11550p</fullName>
    </submittedName>
</protein>